<dbReference type="AlphaFoldDB" id="A0A6A5YPA2"/>
<feature type="region of interest" description="Disordered" evidence="1">
    <location>
        <begin position="1"/>
        <end position="27"/>
    </location>
</feature>
<accession>A0A6A5YPA2</accession>
<dbReference type="PANTHER" id="PTHR41677">
    <property type="entry name" value="YALI0B19030P"/>
    <property type="match status" value="1"/>
</dbReference>
<keyword evidence="3" id="KW-1185">Reference proteome</keyword>
<evidence type="ECO:0000256" key="1">
    <source>
        <dbReference type="SAM" id="MobiDB-lite"/>
    </source>
</evidence>
<evidence type="ECO:0000313" key="3">
    <source>
        <dbReference type="Proteomes" id="UP000799770"/>
    </source>
</evidence>
<protein>
    <recommendedName>
        <fullName evidence="4">Fe2OG dioxygenase domain-containing protein</fullName>
    </recommendedName>
</protein>
<name>A0A6A5YPA2_9PLEO</name>
<reference evidence="2" key="1">
    <citation type="journal article" date="2020" name="Stud. Mycol.">
        <title>101 Dothideomycetes genomes: a test case for predicting lifestyles and emergence of pathogens.</title>
        <authorList>
            <person name="Haridas S."/>
            <person name="Albert R."/>
            <person name="Binder M."/>
            <person name="Bloem J."/>
            <person name="Labutti K."/>
            <person name="Salamov A."/>
            <person name="Andreopoulos B."/>
            <person name="Baker S."/>
            <person name="Barry K."/>
            <person name="Bills G."/>
            <person name="Bluhm B."/>
            <person name="Cannon C."/>
            <person name="Castanera R."/>
            <person name="Culley D."/>
            <person name="Daum C."/>
            <person name="Ezra D."/>
            <person name="Gonzalez J."/>
            <person name="Henrissat B."/>
            <person name="Kuo A."/>
            <person name="Liang C."/>
            <person name="Lipzen A."/>
            <person name="Lutzoni F."/>
            <person name="Magnuson J."/>
            <person name="Mondo S."/>
            <person name="Nolan M."/>
            <person name="Ohm R."/>
            <person name="Pangilinan J."/>
            <person name="Park H.-J."/>
            <person name="Ramirez L."/>
            <person name="Alfaro M."/>
            <person name="Sun H."/>
            <person name="Tritt A."/>
            <person name="Yoshinaga Y."/>
            <person name="Zwiers L.-H."/>
            <person name="Turgeon B."/>
            <person name="Goodwin S."/>
            <person name="Spatafora J."/>
            <person name="Crous P."/>
            <person name="Grigoriev I."/>
        </authorList>
    </citation>
    <scope>NUCLEOTIDE SEQUENCE</scope>
    <source>
        <strain evidence="2">CBS 627.86</strain>
    </source>
</reference>
<evidence type="ECO:0000313" key="2">
    <source>
        <dbReference type="EMBL" id="KAF2108028.1"/>
    </source>
</evidence>
<dbReference type="Proteomes" id="UP000799770">
    <property type="component" value="Unassembled WGS sequence"/>
</dbReference>
<organism evidence="2 3">
    <name type="scientific">Lophiotrema nucula</name>
    <dbReference type="NCBI Taxonomy" id="690887"/>
    <lineage>
        <taxon>Eukaryota</taxon>
        <taxon>Fungi</taxon>
        <taxon>Dikarya</taxon>
        <taxon>Ascomycota</taxon>
        <taxon>Pezizomycotina</taxon>
        <taxon>Dothideomycetes</taxon>
        <taxon>Pleosporomycetidae</taxon>
        <taxon>Pleosporales</taxon>
        <taxon>Lophiotremataceae</taxon>
        <taxon>Lophiotrema</taxon>
    </lineage>
</organism>
<proteinExistence type="predicted"/>
<evidence type="ECO:0008006" key="4">
    <source>
        <dbReference type="Google" id="ProtNLM"/>
    </source>
</evidence>
<dbReference type="OrthoDB" id="10256055at2759"/>
<dbReference type="PANTHER" id="PTHR41677:SF1">
    <property type="entry name" value="FE2OG DIOXYGENASE DOMAIN-CONTAINING PROTEIN"/>
    <property type="match status" value="1"/>
</dbReference>
<dbReference type="EMBL" id="ML977350">
    <property type="protein sequence ID" value="KAF2108028.1"/>
    <property type="molecule type" value="Genomic_DNA"/>
</dbReference>
<sequence length="372" mass="41619">MAPTAAVETPLAAPSHGFTSSQHSANHVPVNFEPTRHLAFTPPSSILKMEDLGLEPTALSGVATTQPFPFMSHEAVLRHRRELFSKDVLDNCFHHTRPGSVQLRGMAPRYAPFIHQFWHSPEVLRIISEVAGVELVPAMDYEISHTNVQLGPGGLDEVNRTPFEPPLATDDAVRRFEEDGKKKQTVTDQSKPIIEWHKDSHPWVCVVMLSDARHMSGGETELLKGDGSTLKVKAPQMGSAVLLQGRYITHTAAPVTNMPERVTIVTSFRPKNPALVDDTTNANVRNKSHLTELYYQWTTYRLDVLAERARIAAAALRDRYDKNVKESDKEGKQGLCRVETVDVVEVEGWAEEQIKYIQQTLHEMRPLDANGR</sequence>
<gene>
    <name evidence="2" type="ORF">BDV96DRAFT_556853</name>
</gene>